<keyword evidence="2" id="KW-1185">Reference proteome</keyword>
<evidence type="ECO:0008006" key="3">
    <source>
        <dbReference type="Google" id="ProtNLM"/>
    </source>
</evidence>
<accession>A0A370DG23</accession>
<reference evidence="1 2" key="1">
    <citation type="journal article" date="2018" name="ISME J.">
        <title>Endosymbiont genomes yield clues of tubeworm success.</title>
        <authorList>
            <person name="Li Y."/>
            <person name="Liles M.R."/>
            <person name="Halanych K.M."/>
        </authorList>
    </citation>
    <scope>NUCLEOTIDE SEQUENCE [LARGE SCALE GENOMIC DNA]</scope>
    <source>
        <strain evidence="1">A1464</strain>
    </source>
</reference>
<sequence>MLNEWIKDMTNWFKYDTKAICLFCLCLLLSLPSYSNQSTIINKIKLLEDDFKSLSSEFYQDASSYSDTSLQKITDINLLLIKVNKLNASNNSISAIQLIYFNLDMVKDNLDTEAVFDIMELLLDKNEWNLANSLFRTIKDDGDKSLLATVQFLFAKYHAQRNEWNQVNKLLEGNFAELSEENAAYAYLLNGSALQHLKKHRQAVSNYNKIKATSQYYNYAQLNTAIANIRQGWWTDAQLKIRSLIKEYNKNNEDELTNRLYLVLGYALLQREYYRDARQAFRNIGLNSRYTNRALLGIGLTATSQGDYIGGLNALTILKDKKTFDLSVDESYLLVPYIYEKLQQENTVTSTYSEAMSYYQKRIKLLNNISNRHSNIFSLEYDKNTSSFIIQNNSLDYGNKFPESFIKNFHKLNELNKASSNIEIKNKITGLTKKYDSIFQEIIKDLTSKREEYLKSYLNQSRYGLARLYDSSSEASDQ</sequence>
<name>A0A370DG23_9GAMM</name>
<organism evidence="1 2">
    <name type="scientific">endosymbiont of Galathealinum brachiosum</name>
    <dbReference type="NCBI Taxonomy" id="2200906"/>
    <lineage>
        <taxon>Bacteria</taxon>
        <taxon>Pseudomonadati</taxon>
        <taxon>Pseudomonadota</taxon>
        <taxon>Gammaproteobacteria</taxon>
        <taxon>sulfur-oxidizing symbionts</taxon>
    </lineage>
</organism>
<evidence type="ECO:0000313" key="1">
    <source>
        <dbReference type="EMBL" id="RDH83852.1"/>
    </source>
</evidence>
<proteinExistence type="predicted"/>
<dbReference type="Proteomes" id="UP000254266">
    <property type="component" value="Unassembled WGS sequence"/>
</dbReference>
<dbReference type="EMBL" id="QFXC01000008">
    <property type="protein sequence ID" value="RDH83852.1"/>
    <property type="molecule type" value="Genomic_DNA"/>
</dbReference>
<comment type="caution">
    <text evidence="1">The sequence shown here is derived from an EMBL/GenBank/DDBJ whole genome shotgun (WGS) entry which is preliminary data.</text>
</comment>
<dbReference type="Gene3D" id="1.25.40.10">
    <property type="entry name" value="Tetratricopeptide repeat domain"/>
    <property type="match status" value="1"/>
</dbReference>
<protein>
    <recommendedName>
        <fullName evidence="3">Tetratricopeptide repeat-like domain-containing protein</fullName>
    </recommendedName>
</protein>
<dbReference type="SUPFAM" id="SSF48452">
    <property type="entry name" value="TPR-like"/>
    <property type="match status" value="1"/>
</dbReference>
<dbReference type="AlphaFoldDB" id="A0A370DG23"/>
<gene>
    <name evidence="1" type="ORF">DIZ80_06875</name>
</gene>
<evidence type="ECO:0000313" key="2">
    <source>
        <dbReference type="Proteomes" id="UP000254266"/>
    </source>
</evidence>
<dbReference type="InterPro" id="IPR011990">
    <property type="entry name" value="TPR-like_helical_dom_sf"/>
</dbReference>